<organism evidence="2 3">
    <name type="scientific">Crenichthys baileyi</name>
    <name type="common">White River springfish</name>
    <dbReference type="NCBI Taxonomy" id="28760"/>
    <lineage>
        <taxon>Eukaryota</taxon>
        <taxon>Metazoa</taxon>
        <taxon>Chordata</taxon>
        <taxon>Craniata</taxon>
        <taxon>Vertebrata</taxon>
        <taxon>Euteleostomi</taxon>
        <taxon>Actinopterygii</taxon>
        <taxon>Neopterygii</taxon>
        <taxon>Teleostei</taxon>
        <taxon>Neoteleostei</taxon>
        <taxon>Acanthomorphata</taxon>
        <taxon>Ovalentaria</taxon>
        <taxon>Atherinomorphae</taxon>
        <taxon>Cyprinodontiformes</taxon>
        <taxon>Goodeidae</taxon>
        <taxon>Crenichthys</taxon>
    </lineage>
</organism>
<evidence type="ECO:0000313" key="2">
    <source>
        <dbReference type="EMBL" id="KAK5621355.1"/>
    </source>
</evidence>
<keyword evidence="3" id="KW-1185">Reference proteome</keyword>
<comment type="caution">
    <text evidence="2">The sequence shown here is derived from an EMBL/GenBank/DDBJ whole genome shotgun (WGS) entry which is preliminary data.</text>
</comment>
<dbReference type="Proteomes" id="UP001311232">
    <property type="component" value="Unassembled WGS sequence"/>
</dbReference>
<feature type="region of interest" description="Disordered" evidence="1">
    <location>
        <begin position="62"/>
        <end position="84"/>
    </location>
</feature>
<reference evidence="2 3" key="1">
    <citation type="submission" date="2021-06" db="EMBL/GenBank/DDBJ databases">
        <authorList>
            <person name="Palmer J.M."/>
        </authorList>
    </citation>
    <scope>NUCLEOTIDE SEQUENCE [LARGE SCALE GENOMIC DNA]</scope>
    <source>
        <strain evidence="2 3">MEX-2019</strain>
        <tissue evidence="2">Muscle</tissue>
    </source>
</reference>
<dbReference type="AlphaFoldDB" id="A0AAV9SK62"/>
<name>A0AAV9SK62_9TELE</name>
<feature type="compositionally biased region" description="Polar residues" evidence="1">
    <location>
        <begin position="131"/>
        <end position="145"/>
    </location>
</feature>
<proteinExistence type="predicted"/>
<feature type="region of interest" description="Disordered" evidence="1">
    <location>
        <begin position="120"/>
        <end position="145"/>
    </location>
</feature>
<evidence type="ECO:0000256" key="1">
    <source>
        <dbReference type="SAM" id="MobiDB-lite"/>
    </source>
</evidence>
<protein>
    <submittedName>
        <fullName evidence="2">Uncharacterized protein</fullName>
    </submittedName>
</protein>
<evidence type="ECO:0000313" key="3">
    <source>
        <dbReference type="Proteomes" id="UP001311232"/>
    </source>
</evidence>
<gene>
    <name evidence="2" type="ORF">CRENBAI_009302</name>
</gene>
<sequence length="167" mass="18266">MNFTNSYEMFLTHFWERCDHPQPHALTACPGHNAANTAGGGLTEIKQEETELDVMLDWLQEGSPNLKNKRPPLTSPPSPSPSAHAVRAAEQETLLACLAEVIPCVPVHLDLSVKLWPGPVRSPEEPPGPSQPKQACLSEQPSQRRSCQIRLHIPGTSQPFLPIGGWG</sequence>
<dbReference type="EMBL" id="JAHHUM010000308">
    <property type="protein sequence ID" value="KAK5621355.1"/>
    <property type="molecule type" value="Genomic_DNA"/>
</dbReference>
<accession>A0AAV9SK62</accession>